<accession>Q2SFE0</accession>
<organism evidence="6 7">
    <name type="scientific">Hahella chejuensis (strain KCTC 2396)</name>
    <dbReference type="NCBI Taxonomy" id="349521"/>
    <lineage>
        <taxon>Bacteria</taxon>
        <taxon>Pseudomonadati</taxon>
        <taxon>Pseudomonadota</taxon>
        <taxon>Gammaproteobacteria</taxon>
        <taxon>Oceanospirillales</taxon>
        <taxon>Hahellaceae</taxon>
        <taxon>Hahella</taxon>
    </lineage>
</organism>
<proteinExistence type="inferred from homology"/>
<dbReference type="CDD" id="cd08422">
    <property type="entry name" value="PBP2_CrgA_like"/>
    <property type="match status" value="1"/>
</dbReference>
<comment type="similarity">
    <text evidence="1">Belongs to the LysR transcriptional regulatory family.</text>
</comment>
<evidence type="ECO:0000313" key="6">
    <source>
        <dbReference type="EMBL" id="ABC30634.1"/>
    </source>
</evidence>
<dbReference type="FunFam" id="1.10.10.10:FF:000001">
    <property type="entry name" value="LysR family transcriptional regulator"/>
    <property type="match status" value="1"/>
</dbReference>
<dbReference type="InterPro" id="IPR058163">
    <property type="entry name" value="LysR-type_TF_proteobact-type"/>
</dbReference>
<evidence type="ECO:0000259" key="5">
    <source>
        <dbReference type="PROSITE" id="PS50931"/>
    </source>
</evidence>
<dbReference type="OrthoDB" id="9815676at2"/>
<name>Q2SFE0_HAHCH</name>
<dbReference type="GO" id="GO:0006351">
    <property type="term" value="P:DNA-templated transcription"/>
    <property type="evidence" value="ECO:0007669"/>
    <property type="project" value="TreeGrafter"/>
</dbReference>
<protein>
    <submittedName>
        <fullName evidence="6">Transcriptional regulator</fullName>
    </submittedName>
</protein>
<dbReference type="InterPro" id="IPR005119">
    <property type="entry name" value="LysR_subst-bd"/>
</dbReference>
<evidence type="ECO:0000256" key="3">
    <source>
        <dbReference type="ARBA" id="ARBA00023125"/>
    </source>
</evidence>
<dbReference type="SUPFAM" id="SSF46785">
    <property type="entry name" value="Winged helix' DNA-binding domain"/>
    <property type="match status" value="1"/>
</dbReference>
<dbReference type="EMBL" id="CP000155">
    <property type="protein sequence ID" value="ABC30634.1"/>
    <property type="molecule type" value="Genomic_DNA"/>
</dbReference>
<dbReference type="RefSeq" id="WP_011397701.1">
    <property type="nucleotide sequence ID" value="NC_007645.1"/>
</dbReference>
<evidence type="ECO:0000256" key="4">
    <source>
        <dbReference type="ARBA" id="ARBA00023163"/>
    </source>
</evidence>
<dbReference type="Gene3D" id="1.10.10.10">
    <property type="entry name" value="Winged helix-like DNA-binding domain superfamily/Winged helix DNA-binding domain"/>
    <property type="match status" value="1"/>
</dbReference>
<dbReference type="eggNOG" id="COG0583">
    <property type="taxonomic scope" value="Bacteria"/>
</dbReference>
<dbReference type="STRING" id="349521.HCH_03912"/>
<dbReference type="KEGG" id="hch:HCH_03912"/>
<dbReference type="InterPro" id="IPR036388">
    <property type="entry name" value="WH-like_DNA-bd_sf"/>
</dbReference>
<evidence type="ECO:0000256" key="1">
    <source>
        <dbReference type="ARBA" id="ARBA00009437"/>
    </source>
</evidence>
<dbReference type="Proteomes" id="UP000000238">
    <property type="component" value="Chromosome"/>
</dbReference>
<dbReference type="Pfam" id="PF03466">
    <property type="entry name" value="LysR_substrate"/>
    <property type="match status" value="1"/>
</dbReference>
<dbReference type="GO" id="GO:0043565">
    <property type="term" value="F:sequence-specific DNA binding"/>
    <property type="evidence" value="ECO:0007669"/>
    <property type="project" value="TreeGrafter"/>
</dbReference>
<dbReference type="AlphaFoldDB" id="Q2SFE0"/>
<dbReference type="PANTHER" id="PTHR30537">
    <property type="entry name" value="HTH-TYPE TRANSCRIPTIONAL REGULATOR"/>
    <property type="match status" value="1"/>
</dbReference>
<dbReference type="InterPro" id="IPR036390">
    <property type="entry name" value="WH_DNA-bd_sf"/>
</dbReference>
<dbReference type="SUPFAM" id="SSF53850">
    <property type="entry name" value="Periplasmic binding protein-like II"/>
    <property type="match status" value="1"/>
</dbReference>
<keyword evidence="7" id="KW-1185">Reference proteome</keyword>
<keyword evidence="3" id="KW-0238">DNA-binding</keyword>
<feature type="domain" description="HTH lysR-type" evidence="5">
    <location>
        <begin position="3"/>
        <end position="60"/>
    </location>
</feature>
<dbReference type="InterPro" id="IPR000847">
    <property type="entry name" value="LysR_HTH_N"/>
</dbReference>
<gene>
    <name evidence="6" type="ordered locus">HCH_03912</name>
</gene>
<dbReference type="HOGENOM" id="CLU_039613_16_2_6"/>
<dbReference type="PROSITE" id="PS50931">
    <property type="entry name" value="HTH_LYSR"/>
    <property type="match status" value="1"/>
</dbReference>
<dbReference type="Pfam" id="PF00126">
    <property type="entry name" value="HTH_1"/>
    <property type="match status" value="1"/>
</dbReference>
<keyword evidence="4" id="KW-0804">Transcription</keyword>
<sequence>MIDELRALAVFAKTVEAGSFRAAASALSLSPSVVSHHISGLETRLGVALLYRSTRRLSLTSEGERLFDHAKTMLAAAEAGLNAIIEQAAEPTGKLTITAPAVLARGPFTADVAAFALAFPKISLFINYSDIRQDLIRDGIDLAIRIGEMADSSLKSKKLFDLTRRLVAAPGYLKNRPTPNHPADLLQWEWIGLKMRPNYKLLHSASGERQRIDFTPRITVDSIDAVCQLAAAGLGLATPPAFLVEDDLRNGRLCEPLPAWRVDTLGVYAVWPPNAARESLTYRFIQFLQSRRERGSHDL</sequence>
<dbReference type="PANTHER" id="PTHR30537:SF30">
    <property type="entry name" value="TRANSCRIPTIONAL REGULATOR-RELATED"/>
    <property type="match status" value="1"/>
</dbReference>
<keyword evidence="2" id="KW-0805">Transcription regulation</keyword>
<dbReference type="Gene3D" id="3.40.190.290">
    <property type="match status" value="1"/>
</dbReference>
<dbReference type="GO" id="GO:0003700">
    <property type="term" value="F:DNA-binding transcription factor activity"/>
    <property type="evidence" value="ECO:0007669"/>
    <property type="project" value="InterPro"/>
</dbReference>
<evidence type="ECO:0000313" key="7">
    <source>
        <dbReference type="Proteomes" id="UP000000238"/>
    </source>
</evidence>
<evidence type="ECO:0000256" key="2">
    <source>
        <dbReference type="ARBA" id="ARBA00023015"/>
    </source>
</evidence>
<reference evidence="6 7" key="1">
    <citation type="journal article" date="2005" name="Nucleic Acids Res.">
        <title>Genomic blueprint of Hahella chejuensis, a marine microbe producing an algicidal agent.</title>
        <authorList>
            <person name="Jeong H."/>
            <person name="Yim J.H."/>
            <person name="Lee C."/>
            <person name="Choi S.-H."/>
            <person name="Park Y.K."/>
            <person name="Yoon S.H."/>
            <person name="Hur C.-G."/>
            <person name="Kang H.-Y."/>
            <person name="Kim D."/>
            <person name="Lee H.H."/>
            <person name="Park K.H."/>
            <person name="Park S.-H."/>
            <person name="Park H.-S."/>
            <person name="Lee H.K."/>
            <person name="Oh T.K."/>
            <person name="Kim J.F."/>
        </authorList>
    </citation>
    <scope>NUCLEOTIDE SEQUENCE [LARGE SCALE GENOMIC DNA]</scope>
    <source>
        <strain evidence="6 7">KCTC 2396</strain>
    </source>
</reference>